<sequence>MAGEHQALDEDGDFDEADALSSVFCGVLGAPTVGSKRKVREMPSHAYFYEARGRSARVRPPAPPAPVCEPGQNEDDGGEAAHEREIQMMVSLGLPAALVQGSAMTSDRDGSAYCVLAAAGGHAHRRVRRRPCAAPRALAAE</sequence>
<evidence type="ECO:0000256" key="1">
    <source>
        <dbReference type="SAM" id="MobiDB-lite"/>
    </source>
</evidence>
<proteinExistence type="predicted"/>
<dbReference type="OrthoDB" id="10619356at2759"/>
<dbReference type="AlphaFoldDB" id="A0A8J5XR42"/>
<evidence type="ECO:0000313" key="3">
    <source>
        <dbReference type="Proteomes" id="UP000751190"/>
    </source>
</evidence>
<evidence type="ECO:0000313" key="2">
    <source>
        <dbReference type="EMBL" id="KAG8466877.1"/>
    </source>
</evidence>
<gene>
    <name evidence="2" type="ORF">KFE25_008256</name>
</gene>
<feature type="region of interest" description="Disordered" evidence="1">
    <location>
        <begin position="54"/>
        <end position="82"/>
    </location>
</feature>
<dbReference type="Proteomes" id="UP000751190">
    <property type="component" value="Unassembled WGS sequence"/>
</dbReference>
<reference evidence="2" key="1">
    <citation type="submission" date="2021-05" db="EMBL/GenBank/DDBJ databases">
        <title>The genome of the haptophyte Pavlova lutheri (Diacronema luteri, Pavlovales) - a model for lipid biosynthesis in eukaryotic algae.</title>
        <authorList>
            <person name="Hulatt C.J."/>
            <person name="Posewitz M.C."/>
        </authorList>
    </citation>
    <scope>NUCLEOTIDE SEQUENCE</scope>
    <source>
        <strain evidence="2">NIVA-4/92</strain>
    </source>
</reference>
<protein>
    <submittedName>
        <fullName evidence="2">Uncharacterized protein</fullName>
    </submittedName>
</protein>
<dbReference type="EMBL" id="JAGTXO010000007">
    <property type="protein sequence ID" value="KAG8466877.1"/>
    <property type="molecule type" value="Genomic_DNA"/>
</dbReference>
<comment type="caution">
    <text evidence="2">The sequence shown here is derived from an EMBL/GenBank/DDBJ whole genome shotgun (WGS) entry which is preliminary data.</text>
</comment>
<name>A0A8J5XR42_DIALT</name>
<organism evidence="2 3">
    <name type="scientific">Diacronema lutheri</name>
    <name type="common">Unicellular marine alga</name>
    <name type="synonym">Monochrysis lutheri</name>
    <dbReference type="NCBI Taxonomy" id="2081491"/>
    <lineage>
        <taxon>Eukaryota</taxon>
        <taxon>Haptista</taxon>
        <taxon>Haptophyta</taxon>
        <taxon>Pavlovophyceae</taxon>
        <taxon>Pavlovales</taxon>
        <taxon>Pavlovaceae</taxon>
        <taxon>Diacronema</taxon>
    </lineage>
</organism>
<keyword evidence="3" id="KW-1185">Reference proteome</keyword>
<accession>A0A8J5XR42</accession>